<organism evidence="5 6">
    <name type="scientific">Segetibacter aerophilus</name>
    <dbReference type="NCBI Taxonomy" id="670293"/>
    <lineage>
        <taxon>Bacteria</taxon>
        <taxon>Pseudomonadati</taxon>
        <taxon>Bacteroidota</taxon>
        <taxon>Chitinophagia</taxon>
        <taxon>Chitinophagales</taxon>
        <taxon>Chitinophagaceae</taxon>
        <taxon>Segetibacter</taxon>
    </lineage>
</organism>
<dbReference type="PANTHER" id="PTHR30265:SF4">
    <property type="entry name" value="KOW MOTIF FAMILY PROTEIN, EXPRESSED"/>
    <property type="match status" value="1"/>
</dbReference>
<dbReference type="GO" id="GO:0031564">
    <property type="term" value="P:transcription antitermination"/>
    <property type="evidence" value="ECO:0007669"/>
    <property type="project" value="UniProtKB-KW"/>
</dbReference>
<dbReference type="InterPro" id="IPR036735">
    <property type="entry name" value="NGN_dom_sf"/>
</dbReference>
<comment type="caution">
    <text evidence="5">The sequence shown here is derived from an EMBL/GenBank/DDBJ whole genome shotgun (WGS) entry which is preliminary data.</text>
</comment>
<dbReference type="PANTHER" id="PTHR30265">
    <property type="entry name" value="RHO-INTERACTING TRANSCRIPTION TERMINATION FACTOR NUSG"/>
    <property type="match status" value="1"/>
</dbReference>
<dbReference type="EMBL" id="BJYT01000001">
    <property type="protein sequence ID" value="GEO08172.1"/>
    <property type="molecule type" value="Genomic_DNA"/>
</dbReference>
<protein>
    <recommendedName>
        <fullName evidence="4">NusG-like N-terminal domain-containing protein</fullName>
    </recommendedName>
</protein>
<dbReference type="NCBIfam" id="NF033644">
    <property type="entry name" value="antiterm_UpxY"/>
    <property type="match status" value="1"/>
</dbReference>
<evidence type="ECO:0000256" key="1">
    <source>
        <dbReference type="ARBA" id="ARBA00022814"/>
    </source>
</evidence>
<dbReference type="OrthoDB" id="9796143at2"/>
<gene>
    <name evidence="5" type="ORF">SAE01_06680</name>
</gene>
<dbReference type="Pfam" id="PF02357">
    <property type="entry name" value="NusG"/>
    <property type="match status" value="1"/>
</dbReference>
<dbReference type="GO" id="GO:0006354">
    <property type="term" value="P:DNA-templated transcription elongation"/>
    <property type="evidence" value="ECO:0007669"/>
    <property type="project" value="InterPro"/>
</dbReference>
<evidence type="ECO:0000313" key="6">
    <source>
        <dbReference type="Proteomes" id="UP000321513"/>
    </source>
</evidence>
<dbReference type="Proteomes" id="UP000321513">
    <property type="component" value="Unassembled WGS sequence"/>
</dbReference>
<dbReference type="InterPro" id="IPR043425">
    <property type="entry name" value="NusG-like"/>
</dbReference>
<dbReference type="SMART" id="SM00738">
    <property type="entry name" value="NGN"/>
    <property type="match status" value="1"/>
</dbReference>
<dbReference type="RefSeq" id="WP_147202204.1">
    <property type="nucleotide sequence ID" value="NZ_BJYT01000001.1"/>
</dbReference>
<name>A0A512B880_9BACT</name>
<evidence type="ECO:0000256" key="3">
    <source>
        <dbReference type="ARBA" id="ARBA00023163"/>
    </source>
</evidence>
<proteinExistence type="predicted"/>
<feature type="domain" description="NusG-like N-terminal" evidence="4">
    <location>
        <begin position="4"/>
        <end position="101"/>
    </location>
</feature>
<keyword evidence="1" id="KW-0889">Transcription antitermination</keyword>
<dbReference type="SUPFAM" id="SSF82679">
    <property type="entry name" value="N-utilization substance G protein NusG, N-terminal domain"/>
    <property type="match status" value="1"/>
</dbReference>
<keyword evidence="2" id="KW-0805">Transcription regulation</keyword>
<keyword evidence="6" id="KW-1185">Reference proteome</keyword>
<evidence type="ECO:0000256" key="2">
    <source>
        <dbReference type="ARBA" id="ARBA00023015"/>
    </source>
</evidence>
<evidence type="ECO:0000259" key="4">
    <source>
        <dbReference type="SMART" id="SM00738"/>
    </source>
</evidence>
<reference evidence="5 6" key="1">
    <citation type="submission" date="2019-07" db="EMBL/GenBank/DDBJ databases">
        <title>Whole genome shotgun sequence of Segetibacter aerophilus NBRC 106135.</title>
        <authorList>
            <person name="Hosoyama A."/>
            <person name="Uohara A."/>
            <person name="Ohji S."/>
            <person name="Ichikawa N."/>
        </authorList>
    </citation>
    <scope>NUCLEOTIDE SEQUENCE [LARGE SCALE GENOMIC DNA]</scope>
    <source>
        <strain evidence="5 6">NBRC 106135</strain>
    </source>
</reference>
<keyword evidence="3" id="KW-0804">Transcription</keyword>
<dbReference type="AlphaFoldDB" id="A0A512B880"/>
<accession>A0A512B880</accession>
<evidence type="ECO:0000313" key="5">
    <source>
        <dbReference type="EMBL" id="GEO08172.1"/>
    </source>
</evidence>
<sequence length="181" mass="20918">MLTSKNWFAIYTMPRWEKKIAETLSRQDITVYCPLNSVLRQWSDRKKIVQEPLFSCYVFVRVDGREMIKVKEIEGVVNFVSWSNKPAVIRDVEIEIIKKFLDEHTNVKLEKLDIDVDDFVRIESGLLNKREGSIISIKKNSVTVVLPALGYQMTAEVEKSNVTVLSRTPRTGAQRQVSRLT</sequence>
<dbReference type="InterPro" id="IPR006645">
    <property type="entry name" value="NGN-like_dom"/>
</dbReference>
<dbReference type="CDD" id="cd09895">
    <property type="entry name" value="NGN_SP_UpxY"/>
    <property type="match status" value="1"/>
</dbReference>
<dbReference type="Gene3D" id="3.30.70.940">
    <property type="entry name" value="NusG, N-terminal domain"/>
    <property type="match status" value="1"/>
</dbReference>
<dbReference type="SUPFAM" id="SSF50104">
    <property type="entry name" value="Translation proteins SH3-like domain"/>
    <property type="match status" value="1"/>
</dbReference>
<dbReference type="InterPro" id="IPR008991">
    <property type="entry name" value="Translation_prot_SH3-like_sf"/>
</dbReference>